<dbReference type="GO" id="GO:0032259">
    <property type="term" value="P:methylation"/>
    <property type="evidence" value="ECO:0007669"/>
    <property type="project" value="UniProtKB-KW"/>
</dbReference>
<proteinExistence type="predicted"/>
<keyword evidence="4 7" id="KW-0808">Transferase</keyword>
<dbReference type="EC" id="2.1.1.-" evidence="7"/>
<dbReference type="Pfam" id="PF05175">
    <property type="entry name" value="MTS"/>
    <property type="match status" value="1"/>
</dbReference>
<evidence type="ECO:0000259" key="6">
    <source>
        <dbReference type="Pfam" id="PF05175"/>
    </source>
</evidence>
<evidence type="ECO:0000256" key="1">
    <source>
        <dbReference type="ARBA" id="ARBA00004953"/>
    </source>
</evidence>
<dbReference type="PANTHER" id="PTHR43182:SF1">
    <property type="entry name" value="COBALT-PRECORRIN-7 C(5)-METHYLTRANSFERASE"/>
    <property type="match status" value="1"/>
</dbReference>
<dbReference type="PANTHER" id="PTHR43182">
    <property type="entry name" value="COBALT-PRECORRIN-6B C(15)-METHYLTRANSFERASE (DECARBOXYLATING)"/>
    <property type="match status" value="1"/>
</dbReference>
<evidence type="ECO:0000313" key="8">
    <source>
        <dbReference type="Proteomes" id="UP000269544"/>
    </source>
</evidence>
<dbReference type="RefSeq" id="WP_126465240.1">
    <property type="nucleotide sequence ID" value="NZ_JAUSWF010000001.1"/>
</dbReference>
<dbReference type="InterPro" id="IPR014008">
    <property type="entry name" value="Cbl_synth_MTase_CbiT"/>
</dbReference>
<evidence type="ECO:0000256" key="5">
    <source>
        <dbReference type="ARBA" id="ARBA00022691"/>
    </source>
</evidence>
<dbReference type="InterPro" id="IPR007848">
    <property type="entry name" value="Small_mtfrase_dom"/>
</dbReference>
<dbReference type="CDD" id="cd02440">
    <property type="entry name" value="AdoMet_MTases"/>
    <property type="match status" value="1"/>
</dbReference>
<dbReference type="Proteomes" id="UP000269544">
    <property type="component" value="Chromosome"/>
</dbReference>
<comment type="pathway">
    <text evidence="1">Cofactor biosynthesis; adenosylcobalamin biosynthesis.</text>
</comment>
<dbReference type="SUPFAM" id="SSF53335">
    <property type="entry name" value="S-adenosyl-L-methionine-dependent methyltransferases"/>
    <property type="match status" value="1"/>
</dbReference>
<evidence type="ECO:0000313" key="7">
    <source>
        <dbReference type="EMBL" id="VEJ35443.1"/>
    </source>
</evidence>
<dbReference type="OrthoDB" id="9780707at2"/>
<keyword evidence="2" id="KW-0169">Cobalamin biosynthesis</keyword>
<name>A0A3S5BW43_9FIRM</name>
<dbReference type="KEGG" id="piv:NCTC13079_00690"/>
<gene>
    <name evidence="7" type="primary">cbiT</name>
    <name evidence="7" type="ORF">NCTC13079_00690</name>
</gene>
<dbReference type="GO" id="GO:0008276">
    <property type="term" value="F:protein methyltransferase activity"/>
    <property type="evidence" value="ECO:0007669"/>
    <property type="project" value="InterPro"/>
</dbReference>
<dbReference type="UniPathway" id="UPA00148"/>
<dbReference type="EMBL" id="LR134523">
    <property type="protein sequence ID" value="VEJ35443.1"/>
    <property type="molecule type" value="Genomic_DNA"/>
</dbReference>
<dbReference type="NCBIfam" id="TIGR02469">
    <property type="entry name" value="CbiT"/>
    <property type="match status" value="1"/>
</dbReference>
<feature type="domain" description="Methyltransferase small" evidence="6">
    <location>
        <begin position="28"/>
        <end position="101"/>
    </location>
</feature>
<keyword evidence="8" id="KW-1185">Reference proteome</keyword>
<keyword evidence="3 7" id="KW-0489">Methyltransferase</keyword>
<dbReference type="AlphaFoldDB" id="A0A3S5BW43"/>
<evidence type="ECO:0000256" key="4">
    <source>
        <dbReference type="ARBA" id="ARBA00022679"/>
    </source>
</evidence>
<keyword evidence="5" id="KW-0949">S-adenosyl-L-methionine</keyword>
<dbReference type="Gene3D" id="3.40.50.150">
    <property type="entry name" value="Vaccinia Virus protein VP39"/>
    <property type="match status" value="1"/>
</dbReference>
<protein>
    <submittedName>
        <fullName evidence="7">Probable cobalt-precorrin-6Y C(15)-methyltransferase [decarboxylating]</fullName>
        <ecNumber evidence="7">2.1.1.-</ecNumber>
    </submittedName>
</protein>
<evidence type="ECO:0000256" key="2">
    <source>
        <dbReference type="ARBA" id="ARBA00022573"/>
    </source>
</evidence>
<dbReference type="InterPro" id="IPR050714">
    <property type="entry name" value="Cobalamin_biosynth_MTase"/>
</dbReference>
<dbReference type="GO" id="GO:0009236">
    <property type="term" value="P:cobalamin biosynthetic process"/>
    <property type="evidence" value="ECO:0007669"/>
    <property type="project" value="UniProtKB-UniPathway"/>
</dbReference>
<dbReference type="InterPro" id="IPR029063">
    <property type="entry name" value="SAM-dependent_MTases_sf"/>
</dbReference>
<sequence>MKWTDDDNFMRGAVPMTKAEVRILTVAALELVPGQRFLDIGAGTGSISVAAAASGCTVDACECHPEALGLIVENAKAFDVSIDILAGKAPDVLSETAYDRIFIGGSKGRLDDILGYCHGHLTSGGIVCGNFVTPANAVRFREFLKARGYLWTFRYIAVSREDRFGMLRAENGVFMVKGQKP</sequence>
<evidence type="ECO:0000256" key="3">
    <source>
        <dbReference type="ARBA" id="ARBA00022603"/>
    </source>
</evidence>
<accession>A0A3S5BW43</accession>
<reference evidence="7 8" key="1">
    <citation type="submission" date="2018-12" db="EMBL/GenBank/DDBJ databases">
        <authorList>
            <consortium name="Pathogen Informatics"/>
        </authorList>
    </citation>
    <scope>NUCLEOTIDE SEQUENCE [LARGE SCALE GENOMIC DNA]</scope>
    <source>
        <strain evidence="7 8">NCTC13079</strain>
    </source>
</reference>
<organism evidence="7 8">
    <name type="scientific">Aedoeadaptatus ivorii</name>
    <dbReference type="NCBI Taxonomy" id="54006"/>
    <lineage>
        <taxon>Bacteria</taxon>
        <taxon>Bacillati</taxon>
        <taxon>Bacillota</taxon>
        <taxon>Tissierellia</taxon>
        <taxon>Tissierellales</taxon>
        <taxon>Peptoniphilaceae</taxon>
        <taxon>Aedoeadaptatus</taxon>
    </lineage>
</organism>